<evidence type="ECO:0000256" key="3">
    <source>
        <dbReference type="ARBA" id="ARBA00022448"/>
    </source>
</evidence>
<evidence type="ECO:0000313" key="14">
    <source>
        <dbReference type="EMBL" id="KAA2235067.1"/>
    </source>
</evidence>
<dbReference type="GO" id="GO:0005524">
    <property type="term" value="F:ATP binding"/>
    <property type="evidence" value="ECO:0007669"/>
    <property type="project" value="UniProtKB-KW"/>
</dbReference>
<comment type="similarity">
    <text evidence="2">Belongs to the ABC transporter superfamily.</text>
</comment>
<dbReference type="PROSITE" id="PS50893">
    <property type="entry name" value="ABC_TRANSPORTER_2"/>
    <property type="match status" value="1"/>
</dbReference>
<keyword evidence="8 11" id="KW-1133">Transmembrane helix</keyword>
<protein>
    <submittedName>
        <fullName evidence="14">Type I secretion system permease/ATPase</fullName>
    </submittedName>
</protein>
<evidence type="ECO:0000256" key="4">
    <source>
        <dbReference type="ARBA" id="ARBA00022475"/>
    </source>
</evidence>
<dbReference type="InterPro" id="IPR011527">
    <property type="entry name" value="ABC1_TM_dom"/>
</dbReference>
<keyword evidence="7" id="KW-0067">ATP-binding</keyword>
<keyword evidence="6" id="KW-0547">Nucleotide-binding</keyword>
<evidence type="ECO:0000259" key="13">
    <source>
        <dbReference type="PROSITE" id="PS50929"/>
    </source>
</evidence>
<evidence type="ECO:0000256" key="7">
    <source>
        <dbReference type="ARBA" id="ARBA00022840"/>
    </source>
</evidence>
<keyword evidence="3" id="KW-0813">Transport</keyword>
<sequence length="622" mass="65568">MPFDAAADPAGNFGGKSVSRRITNQAQSELLGALKRCRGAFIAVAVMSGLLNVLALTGSFYMLEIYDRVLPSRSLPTLVGFSIVALMLFGSQGLLDVIRARILVRVGNHLDEALGRRAFEVLVRLPLRGKRPGESQQPVRELDQVRGFLSGLGPTALFDLPWMPLYLLICFGFHFWIGVTALGGAILLVSLTLATEFLTRKPAEAATVAAVQRHTMAEGARRNAEVVQAMGMAPRLAAAWSNANDEHRLSQQRAADVAGGLGAISKILRMVLQSGVLGVAAYLVIQGQASAGMMIASSILVSRALAPVELAIAHWKGFIGARTSWAQLNRLLQGAPRGQRPMALPRPTASVSVEGVACVPPDSNRIVVHEATFALKAGSALGVIGPSGSGKSSLARVLVGVWEPARGRVRLDGAALEQWDPVALGPHIGYLPQSVELFAGTVAQNIARFDPEAEPEAIIAAAKAANVHDLILRLPEGYETPIGENGSALSAGQRQRVALARALYGDPFFVVLDEPNSNLDSEGEQALTQAILSVRARGGTVVVIAHRPSALAGVDLVMLMNEGRVQAFGPRDEVLTQTLKRPQAMPAAPGAPQPQPQRVAGVAGAASGAALKIVHDGTEPQA</sequence>
<dbReference type="SMART" id="SM00382">
    <property type="entry name" value="AAA"/>
    <property type="match status" value="1"/>
</dbReference>
<dbReference type="PROSITE" id="PS00211">
    <property type="entry name" value="ABC_TRANSPORTER_1"/>
    <property type="match status" value="1"/>
</dbReference>
<dbReference type="InterPro" id="IPR036640">
    <property type="entry name" value="ABC1_TM_sf"/>
</dbReference>
<dbReference type="CDD" id="cd18586">
    <property type="entry name" value="ABC_6TM_PrtD_like"/>
    <property type="match status" value="1"/>
</dbReference>
<dbReference type="GO" id="GO:0140359">
    <property type="term" value="F:ABC-type transporter activity"/>
    <property type="evidence" value="ECO:0007669"/>
    <property type="project" value="InterPro"/>
</dbReference>
<accession>A0A5B2VA10</accession>
<dbReference type="Pfam" id="PF00005">
    <property type="entry name" value="ABC_tran"/>
    <property type="match status" value="1"/>
</dbReference>
<dbReference type="InterPro" id="IPR010128">
    <property type="entry name" value="ATPase_T1SS_PrtD-like"/>
</dbReference>
<dbReference type="PANTHER" id="PTHR24221:SF248">
    <property type="entry name" value="ABC TRANSPORTER TRANSMEMBRANE REGION"/>
    <property type="match status" value="1"/>
</dbReference>
<evidence type="ECO:0000256" key="9">
    <source>
        <dbReference type="ARBA" id="ARBA00023136"/>
    </source>
</evidence>
<dbReference type="PROSITE" id="PS50929">
    <property type="entry name" value="ABC_TM1F"/>
    <property type="match status" value="1"/>
</dbReference>
<evidence type="ECO:0000313" key="15">
    <source>
        <dbReference type="Proteomes" id="UP000323142"/>
    </source>
</evidence>
<dbReference type="InterPro" id="IPR047957">
    <property type="entry name" value="ABC_AprD-like_6TM"/>
</dbReference>
<dbReference type="AlphaFoldDB" id="A0A5B2VA10"/>
<feature type="transmembrane region" description="Helical" evidence="11">
    <location>
        <begin position="75"/>
        <end position="95"/>
    </location>
</feature>
<evidence type="ECO:0000256" key="6">
    <source>
        <dbReference type="ARBA" id="ARBA00022741"/>
    </source>
</evidence>
<feature type="domain" description="ABC transporter" evidence="12">
    <location>
        <begin position="351"/>
        <end position="587"/>
    </location>
</feature>
<dbReference type="InterPro" id="IPR003439">
    <property type="entry name" value="ABC_transporter-like_ATP-bd"/>
</dbReference>
<evidence type="ECO:0000256" key="2">
    <source>
        <dbReference type="ARBA" id="ARBA00005417"/>
    </source>
</evidence>
<dbReference type="NCBIfam" id="TIGR01842">
    <property type="entry name" value="type_I_sec_PrtD"/>
    <property type="match status" value="1"/>
</dbReference>
<dbReference type="EMBL" id="VUOA01000040">
    <property type="protein sequence ID" value="KAA2235067.1"/>
    <property type="molecule type" value="Genomic_DNA"/>
</dbReference>
<dbReference type="CDD" id="cd03246">
    <property type="entry name" value="ABCC_Protease_Secretion"/>
    <property type="match status" value="1"/>
</dbReference>
<gene>
    <name evidence="14" type="ORF">F0L46_22305</name>
</gene>
<dbReference type="Gene3D" id="1.20.1560.10">
    <property type="entry name" value="ABC transporter type 1, transmembrane domain"/>
    <property type="match status" value="1"/>
</dbReference>
<dbReference type="Pfam" id="PF00664">
    <property type="entry name" value="ABC_membrane"/>
    <property type="match status" value="1"/>
</dbReference>
<feature type="domain" description="ABC transmembrane type-1" evidence="13">
    <location>
        <begin position="42"/>
        <end position="320"/>
    </location>
</feature>
<feature type="transmembrane region" description="Helical" evidence="11">
    <location>
        <begin position="40"/>
        <end position="63"/>
    </location>
</feature>
<dbReference type="GO" id="GO:0030253">
    <property type="term" value="P:protein secretion by the type I secretion system"/>
    <property type="evidence" value="ECO:0007669"/>
    <property type="project" value="InterPro"/>
</dbReference>
<dbReference type="InterPro" id="IPR017871">
    <property type="entry name" value="ABC_transporter-like_CS"/>
</dbReference>
<proteinExistence type="inferred from homology"/>
<dbReference type="SUPFAM" id="SSF52540">
    <property type="entry name" value="P-loop containing nucleoside triphosphate hydrolases"/>
    <property type="match status" value="1"/>
</dbReference>
<dbReference type="FunFam" id="3.40.50.300:FF:001444">
    <property type="entry name" value="ABC transporter ATP-binding protein"/>
    <property type="match status" value="1"/>
</dbReference>
<dbReference type="FunFam" id="1.20.1560.10:FF:000109">
    <property type="entry name" value="Alkaline protease secretion ATP-binding protein aprD"/>
    <property type="match status" value="1"/>
</dbReference>
<dbReference type="InterPro" id="IPR039421">
    <property type="entry name" value="Type_1_exporter"/>
</dbReference>
<keyword evidence="5 11" id="KW-0812">Transmembrane</keyword>
<dbReference type="OrthoDB" id="9808328at2"/>
<evidence type="ECO:0000259" key="12">
    <source>
        <dbReference type="PROSITE" id="PS50893"/>
    </source>
</evidence>
<evidence type="ECO:0000256" key="10">
    <source>
        <dbReference type="SAM" id="MobiDB-lite"/>
    </source>
</evidence>
<dbReference type="SUPFAM" id="SSF90123">
    <property type="entry name" value="ABC transporter transmembrane region"/>
    <property type="match status" value="1"/>
</dbReference>
<dbReference type="PANTHER" id="PTHR24221">
    <property type="entry name" value="ATP-BINDING CASSETTE SUB-FAMILY B"/>
    <property type="match status" value="1"/>
</dbReference>
<dbReference type="GO" id="GO:0016887">
    <property type="term" value="F:ATP hydrolysis activity"/>
    <property type="evidence" value="ECO:0007669"/>
    <property type="project" value="InterPro"/>
</dbReference>
<evidence type="ECO:0000256" key="11">
    <source>
        <dbReference type="SAM" id="Phobius"/>
    </source>
</evidence>
<dbReference type="InterPro" id="IPR027417">
    <property type="entry name" value="P-loop_NTPase"/>
</dbReference>
<dbReference type="GO" id="GO:0030256">
    <property type="term" value="C:type I protein secretion system complex"/>
    <property type="evidence" value="ECO:0007669"/>
    <property type="project" value="InterPro"/>
</dbReference>
<reference evidence="14 15" key="2">
    <citation type="submission" date="2019-09" db="EMBL/GenBank/DDBJ databases">
        <authorList>
            <person name="Jin C."/>
        </authorList>
    </citation>
    <scope>NUCLEOTIDE SEQUENCE [LARGE SCALE GENOMIC DNA]</scope>
    <source>
        <strain evidence="14 15">BN140002</strain>
    </source>
</reference>
<reference evidence="14 15" key="1">
    <citation type="submission" date="2019-09" db="EMBL/GenBank/DDBJ databases">
        <title>Salinarimonas rosea gen. nov., sp. nov., a new member of the a-2 subgroup of the Proteobacteria.</title>
        <authorList>
            <person name="Liu J."/>
        </authorList>
    </citation>
    <scope>NUCLEOTIDE SEQUENCE [LARGE SCALE GENOMIC DNA]</scope>
    <source>
        <strain evidence="14 15">BN140002</strain>
    </source>
</reference>
<dbReference type="GO" id="GO:0005886">
    <property type="term" value="C:plasma membrane"/>
    <property type="evidence" value="ECO:0007669"/>
    <property type="project" value="UniProtKB-SubCell"/>
</dbReference>
<dbReference type="GO" id="GO:0034040">
    <property type="term" value="F:ATPase-coupled lipid transmembrane transporter activity"/>
    <property type="evidence" value="ECO:0007669"/>
    <property type="project" value="TreeGrafter"/>
</dbReference>
<comment type="subcellular location">
    <subcellularLocation>
        <location evidence="1">Cell membrane</location>
        <topology evidence="1">Multi-pass membrane protein</topology>
    </subcellularLocation>
</comment>
<name>A0A5B2VA10_9HYPH</name>
<comment type="caution">
    <text evidence="14">The sequence shown here is derived from an EMBL/GenBank/DDBJ whole genome shotgun (WGS) entry which is preliminary data.</text>
</comment>
<evidence type="ECO:0000256" key="8">
    <source>
        <dbReference type="ARBA" id="ARBA00022989"/>
    </source>
</evidence>
<evidence type="ECO:0000256" key="1">
    <source>
        <dbReference type="ARBA" id="ARBA00004651"/>
    </source>
</evidence>
<dbReference type="InterPro" id="IPR003593">
    <property type="entry name" value="AAA+_ATPase"/>
</dbReference>
<feature type="transmembrane region" description="Helical" evidence="11">
    <location>
        <begin position="165"/>
        <end position="191"/>
    </location>
</feature>
<evidence type="ECO:0000256" key="5">
    <source>
        <dbReference type="ARBA" id="ARBA00022692"/>
    </source>
</evidence>
<keyword evidence="9 11" id="KW-0472">Membrane</keyword>
<keyword evidence="4" id="KW-1003">Cell membrane</keyword>
<dbReference type="Proteomes" id="UP000323142">
    <property type="component" value="Unassembled WGS sequence"/>
</dbReference>
<organism evidence="14 15">
    <name type="scientific">Salinarimonas soli</name>
    <dbReference type="NCBI Taxonomy" id="1638099"/>
    <lineage>
        <taxon>Bacteria</taxon>
        <taxon>Pseudomonadati</taxon>
        <taxon>Pseudomonadota</taxon>
        <taxon>Alphaproteobacteria</taxon>
        <taxon>Hyphomicrobiales</taxon>
        <taxon>Salinarimonadaceae</taxon>
        <taxon>Salinarimonas</taxon>
    </lineage>
</organism>
<feature type="region of interest" description="Disordered" evidence="10">
    <location>
        <begin position="583"/>
        <end position="603"/>
    </location>
</feature>
<dbReference type="Gene3D" id="3.40.50.300">
    <property type="entry name" value="P-loop containing nucleotide triphosphate hydrolases"/>
    <property type="match status" value="1"/>
</dbReference>
<keyword evidence="15" id="KW-1185">Reference proteome</keyword>